<proteinExistence type="predicted"/>
<organism evidence="1 2">
    <name type="scientific">Rhodovibrio salinarum</name>
    <dbReference type="NCBI Taxonomy" id="1087"/>
    <lineage>
        <taxon>Bacteria</taxon>
        <taxon>Pseudomonadati</taxon>
        <taxon>Pseudomonadota</taxon>
        <taxon>Alphaproteobacteria</taxon>
        <taxon>Rhodospirillales</taxon>
        <taxon>Rhodovibrionaceae</taxon>
        <taxon>Rhodovibrio</taxon>
    </lineage>
</organism>
<evidence type="ECO:0000313" key="2">
    <source>
        <dbReference type="Proteomes" id="UP000778970"/>
    </source>
</evidence>
<sequence length="231" mass="25506">MVRELSRVLELPAPPEDRAGYAHAIVEENLLGKETHATRRLTNTRLGELYLLNPEVPAFRFMRTLAHREPKAVPLLALLLALGRDPLLRASAQVVLSLDEGQELSRAALQKAIKDGAEDRLKPEIQEKVARNVASSWTQSGHLTGRTFKTRRLVEPQPAAVVMALWLATQAGFSDTEALTSGWTMALDCGYRRALDLATAAKRLRLLDVYVAENVVSLDFGPLERLSGGHK</sequence>
<evidence type="ECO:0000313" key="1">
    <source>
        <dbReference type="EMBL" id="MBK1698285.1"/>
    </source>
</evidence>
<accession>A0A934QKM6</accession>
<keyword evidence="2" id="KW-1185">Reference proteome</keyword>
<reference evidence="1" key="1">
    <citation type="submission" date="2017-08" db="EMBL/GenBank/DDBJ databases">
        <authorList>
            <person name="Imhoff J.F."/>
            <person name="Rahn T."/>
            <person name="Kuenzel S."/>
            <person name="Neulinger S.C."/>
        </authorList>
    </citation>
    <scope>NUCLEOTIDE SEQUENCE</scope>
    <source>
        <strain evidence="1">DSM 9154</strain>
    </source>
</reference>
<comment type="caution">
    <text evidence="1">The sequence shown here is derived from an EMBL/GenBank/DDBJ whole genome shotgun (WGS) entry which is preliminary data.</text>
</comment>
<gene>
    <name evidence="1" type="ORF">CKO21_13640</name>
</gene>
<dbReference type="InterPro" id="IPR023137">
    <property type="entry name" value="BrxA_sf"/>
</dbReference>
<dbReference type="EMBL" id="NRRE01000027">
    <property type="protein sequence ID" value="MBK1698285.1"/>
    <property type="molecule type" value="Genomic_DNA"/>
</dbReference>
<dbReference type="AlphaFoldDB" id="A0A934QKM6"/>
<reference evidence="1" key="2">
    <citation type="journal article" date="2020" name="Microorganisms">
        <title>Osmotic Adaptation and Compatible Solute Biosynthesis of Phototrophic Bacteria as Revealed from Genome Analyses.</title>
        <authorList>
            <person name="Imhoff J.F."/>
            <person name="Rahn T."/>
            <person name="Kunzel S."/>
            <person name="Keller A."/>
            <person name="Neulinger S.C."/>
        </authorList>
    </citation>
    <scope>NUCLEOTIDE SEQUENCE</scope>
    <source>
        <strain evidence="1">DSM 9154</strain>
    </source>
</reference>
<dbReference type="Proteomes" id="UP000778970">
    <property type="component" value="Unassembled WGS sequence"/>
</dbReference>
<name>A0A934QKM6_9PROT</name>
<protein>
    <submittedName>
        <fullName evidence="1">Uncharacterized protein</fullName>
    </submittedName>
</protein>
<dbReference type="Gene3D" id="1.10.3540.10">
    <property type="entry name" value="uncharacterized protein from magnetospirillum magneticum domain"/>
    <property type="match status" value="1"/>
</dbReference>